<protein>
    <submittedName>
        <fullName evidence="2">Uncharacterized protein</fullName>
    </submittedName>
</protein>
<dbReference type="RefSeq" id="WP_152266091.1">
    <property type="nucleotide sequence ID" value="NZ_VOKX01000132.1"/>
</dbReference>
<comment type="caution">
    <text evidence="2">The sequence shown here is derived from an EMBL/GenBank/DDBJ whole genome shotgun (WGS) entry which is preliminary data.</text>
</comment>
<reference evidence="2 3" key="1">
    <citation type="journal article" date="2019" name="Microb. Cell Fact.">
        <title>Exploring novel herbicidin analogues by transcriptional regulator overexpression and MS/MS molecular networking.</title>
        <authorList>
            <person name="Shi Y."/>
            <person name="Gu R."/>
            <person name="Li Y."/>
            <person name="Wang X."/>
            <person name="Ren W."/>
            <person name="Li X."/>
            <person name="Wang L."/>
            <person name="Xie Y."/>
            <person name="Hong B."/>
        </authorList>
    </citation>
    <scope>NUCLEOTIDE SEQUENCE [LARGE SCALE GENOMIC DNA]</scope>
    <source>
        <strain evidence="2 3">US-43</strain>
    </source>
</reference>
<dbReference type="OrthoDB" id="4244019at2"/>
<evidence type="ECO:0000313" key="3">
    <source>
        <dbReference type="Proteomes" id="UP000327000"/>
    </source>
</evidence>
<feature type="region of interest" description="Disordered" evidence="1">
    <location>
        <begin position="1"/>
        <end position="27"/>
    </location>
</feature>
<gene>
    <name evidence="2" type="ORF">FRZ00_33355</name>
</gene>
<dbReference type="AlphaFoldDB" id="A0A5N5VXM3"/>
<accession>A0A5N5VXM3</accession>
<sequence length="200" mass="20850">MALGLMTMDPAHPDQEEAPMATTEPSSADRVRKVFAGYTGLYAPSVIAEAAQLLDALLDTAEQHGYGRQDEAAGWLVTAAAEAVSSKCRSTSGKRSYDEVNALTSTLTRELTARGLTLAPSAGRGAVAVEPVAGGPSWGLSGRAGLAVSLYTDGGWDITVNQLQSRVHAVHAPVTAEGAKEVADIVHGILHGMIADPFRR</sequence>
<dbReference type="Proteomes" id="UP000327000">
    <property type="component" value="Unassembled WGS sequence"/>
</dbReference>
<proteinExistence type="predicted"/>
<keyword evidence="3" id="KW-1185">Reference proteome</keyword>
<organism evidence="2 3">
    <name type="scientific">Streptomyces mobaraensis</name>
    <name type="common">Streptoverticillium mobaraense</name>
    <dbReference type="NCBI Taxonomy" id="35621"/>
    <lineage>
        <taxon>Bacteria</taxon>
        <taxon>Bacillati</taxon>
        <taxon>Actinomycetota</taxon>
        <taxon>Actinomycetes</taxon>
        <taxon>Kitasatosporales</taxon>
        <taxon>Streptomycetaceae</taxon>
        <taxon>Streptomyces</taxon>
    </lineage>
</organism>
<evidence type="ECO:0000256" key="1">
    <source>
        <dbReference type="SAM" id="MobiDB-lite"/>
    </source>
</evidence>
<dbReference type="EMBL" id="VOKX01000132">
    <property type="protein sequence ID" value="KAB7833537.1"/>
    <property type="molecule type" value="Genomic_DNA"/>
</dbReference>
<name>A0A5N5VXM3_STRMB</name>
<evidence type="ECO:0000313" key="2">
    <source>
        <dbReference type="EMBL" id="KAB7833537.1"/>
    </source>
</evidence>